<evidence type="ECO:0000313" key="2">
    <source>
        <dbReference type="Proteomes" id="UP000693689"/>
    </source>
</evidence>
<dbReference type="EMBL" id="MT732443">
    <property type="protein sequence ID" value="QQO97008.1"/>
    <property type="molecule type" value="Genomic_DNA"/>
</dbReference>
<keyword evidence="2" id="KW-1185">Reference proteome</keyword>
<proteinExistence type="predicted"/>
<name>A0A8E4XXQ0_9CAUD</name>
<organism evidence="1 2">
    <name type="scientific">Cellulophaga phage Nekkels_1</name>
    <dbReference type="NCBI Taxonomy" id="2745692"/>
    <lineage>
        <taxon>Viruses</taxon>
        <taxon>Duplodnaviria</taxon>
        <taxon>Heunggongvirae</taxon>
        <taxon>Uroviricota</taxon>
        <taxon>Caudoviricetes</taxon>
        <taxon>Assiduviridae</taxon>
        <taxon>Nekkelsvirus</taxon>
        <taxon>Nekkelsvirus Nekkels</taxon>
    </lineage>
</organism>
<gene>
    <name evidence="1" type="ORF">Nekkels1_1</name>
</gene>
<dbReference type="Proteomes" id="UP000693689">
    <property type="component" value="Segment"/>
</dbReference>
<protein>
    <submittedName>
        <fullName evidence="1">Uncharacterized protein</fullName>
    </submittedName>
</protein>
<reference evidence="1 2" key="1">
    <citation type="submission" date="2020-07" db="EMBL/GenBank/DDBJ databases">
        <title>Highly diverse flavobacterial phages as mortality factor during North Sea spring blooms.</title>
        <authorList>
            <person name="Bartlau N."/>
            <person name="Wichels A."/>
            <person name="Krohne G."/>
            <person name="Adriaenssens E.M."/>
            <person name="Heins A."/>
            <person name="Fuchs B.M."/>
            <person name="Amann R."/>
            <person name="Moraru C."/>
        </authorList>
    </citation>
    <scope>NUCLEOTIDE SEQUENCE [LARGE SCALE GENOMIC DNA]</scope>
</reference>
<evidence type="ECO:0000313" key="1">
    <source>
        <dbReference type="EMBL" id="QQO97008.1"/>
    </source>
</evidence>
<sequence length="45" mass="5560">MWEWAKQRAKEQLKELIEEIPMYQGNLNPKWKYWNDVIGELNELP</sequence>
<accession>A0A8E4XXQ0</accession>